<reference evidence="1" key="1">
    <citation type="submission" date="2018-05" db="EMBL/GenBank/DDBJ databases">
        <authorList>
            <person name="Lanie J.A."/>
            <person name="Ng W.-L."/>
            <person name="Kazmierczak K.M."/>
            <person name="Andrzejewski T.M."/>
            <person name="Davidsen T.M."/>
            <person name="Wayne K.J."/>
            <person name="Tettelin H."/>
            <person name="Glass J.I."/>
            <person name="Rusch D."/>
            <person name="Podicherti R."/>
            <person name="Tsui H.-C.T."/>
            <person name="Winkler M.E."/>
        </authorList>
    </citation>
    <scope>NUCLEOTIDE SEQUENCE</scope>
</reference>
<organism evidence="1">
    <name type="scientific">marine metagenome</name>
    <dbReference type="NCBI Taxonomy" id="408172"/>
    <lineage>
        <taxon>unclassified sequences</taxon>
        <taxon>metagenomes</taxon>
        <taxon>ecological metagenomes</taxon>
    </lineage>
</organism>
<protein>
    <submittedName>
        <fullName evidence="1">Uncharacterized protein</fullName>
    </submittedName>
</protein>
<dbReference type="Gene3D" id="3.40.50.2000">
    <property type="entry name" value="Glycogen Phosphorylase B"/>
    <property type="match status" value="1"/>
</dbReference>
<dbReference type="EMBL" id="UINC01003366">
    <property type="protein sequence ID" value="SVA05681.1"/>
    <property type="molecule type" value="Genomic_DNA"/>
</dbReference>
<dbReference type="AlphaFoldDB" id="A0A381SQS5"/>
<sequence length="256" mass="30644">MVQYLRYISKFRESFTGKLCLLIKGNFYEPWNDAMAEPPSFKWLILKNYGQYLDDVIIDGWNAVPSEYTYKTEFMNLKMHIGFDVPINFWKKYNSIKLNQDNINVGYCLEGSRGHPNDKYRSIEKIYFTKFINTFKNKVNFINLSQESLQSQFNIINIEDTISVIQSLDLVITVDTLVTHLAGYNNIPIFLLHGKINDNRWKDKNWYNNLNHFYLEENDEWNKLINTNLTKFFEDWWESTIGKKTRNKNQESKERY</sequence>
<proteinExistence type="predicted"/>
<dbReference type="SUPFAM" id="SSF53756">
    <property type="entry name" value="UDP-Glycosyltransferase/glycogen phosphorylase"/>
    <property type="match status" value="1"/>
</dbReference>
<name>A0A381SQS5_9ZZZZ</name>
<evidence type="ECO:0000313" key="1">
    <source>
        <dbReference type="EMBL" id="SVA05681.1"/>
    </source>
</evidence>
<gene>
    <name evidence="1" type="ORF">METZ01_LOCUS58535</name>
</gene>
<accession>A0A381SQS5</accession>